<dbReference type="InterPro" id="IPR007353">
    <property type="entry name" value="DUF421"/>
</dbReference>
<evidence type="ECO:0000313" key="9">
    <source>
        <dbReference type="EMBL" id="HEX71615.1"/>
    </source>
</evidence>
<dbReference type="GO" id="GO:0005886">
    <property type="term" value="C:plasma membrane"/>
    <property type="evidence" value="ECO:0007669"/>
    <property type="project" value="UniProtKB-SubCell"/>
</dbReference>
<evidence type="ECO:0000256" key="5">
    <source>
        <dbReference type="ARBA" id="ARBA00022989"/>
    </source>
</evidence>
<feature type="transmembrane region" description="Helical" evidence="7">
    <location>
        <begin position="58"/>
        <end position="75"/>
    </location>
</feature>
<dbReference type="InterPro" id="IPR023090">
    <property type="entry name" value="UPF0702_alpha/beta_dom_sf"/>
</dbReference>
<evidence type="ECO:0000256" key="2">
    <source>
        <dbReference type="ARBA" id="ARBA00006448"/>
    </source>
</evidence>
<feature type="domain" description="YetF C-terminal" evidence="8">
    <location>
        <begin position="79"/>
        <end position="146"/>
    </location>
</feature>
<evidence type="ECO:0000256" key="6">
    <source>
        <dbReference type="ARBA" id="ARBA00023136"/>
    </source>
</evidence>
<comment type="similarity">
    <text evidence="2">Belongs to the UPF0702 family.</text>
</comment>
<dbReference type="AlphaFoldDB" id="A0A7C3ARR5"/>
<evidence type="ECO:0000256" key="1">
    <source>
        <dbReference type="ARBA" id="ARBA00004651"/>
    </source>
</evidence>
<dbReference type="PANTHER" id="PTHR34582">
    <property type="entry name" value="UPF0702 TRANSMEMBRANE PROTEIN YCAP"/>
    <property type="match status" value="1"/>
</dbReference>
<organism evidence="9">
    <name type="scientific">Thermorudis sp</name>
    <dbReference type="NCBI Taxonomy" id="1969470"/>
    <lineage>
        <taxon>Bacteria</taxon>
        <taxon>Pseudomonadati</taxon>
        <taxon>Thermomicrobiota</taxon>
        <taxon>Thermomicrobia</taxon>
        <taxon>Thermomicrobia incertae sedis</taxon>
        <taxon>Thermorudis</taxon>
    </lineage>
</organism>
<comment type="caution">
    <text evidence="9">The sequence shown here is derived from an EMBL/GenBank/DDBJ whole genome shotgun (WGS) entry which is preliminary data.</text>
</comment>
<comment type="subcellular location">
    <subcellularLocation>
        <location evidence="1">Cell membrane</location>
        <topology evidence="1">Multi-pass membrane protein</topology>
    </subcellularLocation>
</comment>
<keyword evidence="5 7" id="KW-1133">Transmembrane helix</keyword>
<keyword evidence="3" id="KW-1003">Cell membrane</keyword>
<reference evidence="9" key="1">
    <citation type="journal article" date="2020" name="mSystems">
        <title>Genome- and Community-Level Interaction Insights into Carbon Utilization and Element Cycling Functions of Hydrothermarchaeota in Hydrothermal Sediment.</title>
        <authorList>
            <person name="Zhou Z."/>
            <person name="Liu Y."/>
            <person name="Xu W."/>
            <person name="Pan J."/>
            <person name="Luo Z.H."/>
            <person name="Li M."/>
        </authorList>
    </citation>
    <scope>NUCLEOTIDE SEQUENCE [LARGE SCALE GENOMIC DNA]</scope>
    <source>
        <strain evidence="9">SpSt-192</strain>
    </source>
</reference>
<protein>
    <submittedName>
        <fullName evidence="9">DUF421 domain-containing protein</fullName>
    </submittedName>
</protein>
<evidence type="ECO:0000256" key="4">
    <source>
        <dbReference type="ARBA" id="ARBA00022692"/>
    </source>
</evidence>
<dbReference type="EMBL" id="DSID01000782">
    <property type="protein sequence ID" value="HEX71615.1"/>
    <property type="molecule type" value="Genomic_DNA"/>
</dbReference>
<evidence type="ECO:0000259" key="8">
    <source>
        <dbReference type="Pfam" id="PF04239"/>
    </source>
</evidence>
<keyword evidence="4 7" id="KW-0812">Transmembrane</keyword>
<name>A0A7C3ARR5_9BACT</name>
<dbReference type="Gene3D" id="3.30.240.20">
    <property type="entry name" value="bsu07140 like domains"/>
    <property type="match status" value="1"/>
</dbReference>
<accession>A0A7C3ARR5</accession>
<gene>
    <name evidence="9" type="ORF">ENP13_10310</name>
</gene>
<dbReference type="PANTHER" id="PTHR34582:SF6">
    <property type="entry name" value="UPF0702 TRANSMEMBRANE PROTEIN YCAP"/>
    <property type="match status" value="1"/>
</dbReference>
<dbReference type="Pfam" id="PF04239">
    <property type="entry name" value="DUF421"/>
    <property type="match status" value="1"/>
</dbReference>
<evidence type="ECO:0000256" key="7">
    <source>
        <dbReference type="SAM" id="Phobius"/>
    </source>
</evidence>
<keyword evidence="6 7" id="KW-0472">Membrane</keyword>
<sequence>MDAILRGAAVYIFLLLILRLGGKRSLAQITAFDLVLLLIISEATQQALLADDYSVTNGFLVIVTLVGIDIGLSIWKQSSPRTEKWIDDAPVVLIENGRLLWERMERERVDLDDILAAARELHGLERLEQIKYAVLERSGGISIVPKQ</sequence>
<proteinExistence type="inferred from homology"/>
<evidence type="ECO:0000256" key="3">
    <source>
        <dbReference type="ARBA" id="ARBA00022475"/>
    </source>
</evidence>